<name>A0A914H106_GLORO</name>
<proteinExistence type="predicted"/>
<dbReference type="SUPFAM" id="SSF81631">
    <property type="entry name" value="PAP/OAS1 substrate-binding domain"/>
    <property type="match status" value="1"/>
</dbReference>
<keyword evidence="5" id="KW-0460">Magnesium</keyword>
<keyword evidence="3" id="KW-0808">Transferase</keyword>
<dbReference type="GO" id="GO:0046872">
    <property type="term" value="F:metal ion binding"/>
    <property type="evidence" value="ECO:0007669"/>
    <property type="project" value="UniProtKB-KW"/>
</dbReference>
<dbReference type="InterPro" id="IPR043519">
    <property type="entry name" value="NT_sf"/>
</dbReference>
<accession>A0A914H106</accession>
<reference evidence="9" key="1">
    <citation type="submission" date="2022-11" db="UniProtKB">
        <authorList>
            <consortium name="WormBaseParasite"/>
        </authorList>
    </citation>
    <scope>IDENTIFICATION</scope>
</reference>
<comment type="cofactor">
    <cofactor evidence="1">
        <name>Mn(2+)</name>
        <dbReference type="ChEBI" id="CHEBI:29035"/>
    </cofactor>
</comment>
<evidence type="ECO:0000313" key="9">
    <source>
        <dbReference type="WBParaSite" id="Gr19_v10_g13163.t1"/>
    </source>
</evidence>
<evidence type="ECO:0000256" key="5">
    <source>
        <dbReference type="ARBA" id="ARBA00022842"/>
    </source>
</evidence>
<dbReference type="PANTHER" id="PTHR12271:SF117">
    <property type="entry name" value="PAP-ASSOCIATED DOMAIN-CONTAINING PROTEIN"/>
    <property type="match status" value="1"/>
</dbReference>
<dbReference type="PANTHER" id="PTHR12271">
    <property type="entry name" value="POLY A POLYMERASE CID PAP -RELATED"/>
    <property type="match status" value="1"/>
</dbReference>
<evidence type="ECO:0000313" key="8">
    <source>
        <dbReference type="Proteomes" id="UP000887572"/>
    </source>
</evidence>
<comment type="cofactor">
    <cofactor evidence="2">
        <name>Mg(2+)</name>
        <dbReference type="ChEBI" id="CHEBI:18420"/>
    </cofactor>
</comment>
<keyword evidence="8" id="KW-1185">Reference proteome</keyword>
<dbReference type="SUPFAM" id="SSF81301">
    <property type="entry name" value="Nucleotidyltransferase"/>
    <property type="match status" value="1"/>
</dbReference>
<dbReference type="InterPro" id="IPR016135">
    <property type="entry name" value="UBQ-conjugating_enzyme/RWD"/>
</dbReference>
<organism evidence="8 9">
    <name type="scientific">Globodera rostochiensis</name>
    <name type="common">Golden nematode worm</name>
    <name type="synonym">Heterodera rostochiensis</name>
    <dbReference type="NCBI Taxonomy" id="31243"/>
    <lineage>
        <taxon>Eukaryota</taxon>
        <taxon>Metazoa</taxon>
        <taxon>Ecdysozoa</taxon>
        <taxon>Nematoda</taxon>
        <taxon>Chromadorea</taxon>
        <taxon>Rhabditida</taxon>
        <taxon>Tylenchina</taxon>
        <taxon>Tylenchomorpha</taxon>
        <taxon>Tylenchoidea</taxon>
        <taxon>Heteroderidae</taxon>
        <taxon>Heteroderinae</taxon>
        <taxon>Globodera</taxon>
    </lineage>
</organism>
<feature type="domain" description="Poly(A) RNA polymerase mitochondrial-like central palm" evidence="7">
    <location>
        <begin position="439"/>
        <end position="566"/>
    </location>
</feature>
<dbReference type="WBParaSite" id="Gr19_v10_g13163.t1">
    <property type="protein sequence ID" value="Gr19_v10_g13163.t1"/>
    <property type="gene ID" value="Gr19_v10_g13163"/>
</dbReference>
<dbReference type="GO" id="GO:1990817">
    <property type="term" value="F:poly(A) RNA polymerase activity"/>
    <property type="evidence" value="ECO:0007669"/>
    <property type="project" value="TreeGrafter"/>
</dbReference>
<dbReference type="InterPro" id="IPR054708">
    <property type="entry name" value="MTPAP-like_central"/>
</dbReference>
<evidence type="ECO:0000256" key="2">
    <source>
        <dbReference type="ARBA" id="ARBA00001946"/>
    </source>
</evidence>
<dbReference type="GO" id="GO:0031123">
    <property type="term" value="P:RNA 3'-end processing"/>
    <property type="evidence" value="ECO:0007669"/>
    <property type="project" value="TreeGrafter"/>
</dbReference>
<dbReference type="Gene3D" id="3.30.460.10">
    <property type="entry name" value="Beta Polymerase, domain 2"/>
    <property type="match status" value="1"/>
</dbReference>
<dbReference type="SUPFAM" id="SSF54495">
    <property type="entry name" value="UBC-like"/>
    <property type="match status" value="1"/>
</dbReference>
<dbReference type="Proteomes" id="UP000887572">
    <property type="component" value="Unplaced"/>
</dbReference>
<keyword evidence="4" id="KW-0479">Metal-binding</keyword>
<evidence type="ECO:0000259" key="7">
    <source>
        <dbReference type="Pfam" id="PF22600"/>
    </source>
</evidence>
<evidence type="ECO:0000259" key="6">
    <source>
        <dbReference type="Pfam" id="PF03828"/>
    </source>
</evidence>
<feature type="domain" description="PAP-associated" evidence="6">
    <location>
        <begin position="657"/>
        <end position="710"/>
    </location>
</feature>
<evidence type="ECO:0000256" key="4">
    <source>
        <dbReference type="ARBA" id="ARBA00022723"/>
    </source>
</evidence>
<dbReference type="InterPro" id="IPR002058">
    <property type="entry name" value="PAP_assoc"/>
</dbReference>
<dbReference type="Pfam" id="PF22600">
    <property type="entry name" value="MTPAP-like_central"/>
    <property type="match status" value="1"/>
</dbReference>
<evidence type="ECO:0000256" key="3">
    <source>
        <dbReference type="ARBA" id="ARBA00022679"/>
    </source>
</evidence>
<dbReference type="Pfam" id="PF03828">
    <property type="entry name" value="PAP_assoc"/>
    <property type="match status" value="1"/>
</dbReference>
<evidence type="ECO:0000256" key="1">
    <source>
        <dbReference type="ARBA" id="ARBA00001936"/>
    </source>
</evidence>
<dbReference type="AlphaFoldDB" id="A0A914H106"/>
<dbReference type="Gene3D" id="1.10.1410.10">
    <property type="match status" value="1"/>
</dbReference>
<sequence>MFNFFSFYTKCVFDGSNTENGAEHSEKNKTCTPHRDLGELSIISSQRLFHYIIREYEAVAKNPIEGIYVTSSADSLLVWFGLLINPCRPSNLKNPFSIRFGWQRDRNHIYQVIIATQSIFFSCHCDSTQAANPEAAILLKENRKKFIQMAHDAVRRSRTQVYAQPNSEDPDAIRQYLLGRSELSQFSELPMPSLGRSDVTTTADNVDYIQIDDDEDEQVAHVPSSIFRTKLDLDMETNGDGMDVSLPPPEWFDDDVCASPQREPEASVPCTSACVTVHRKPRTKRKKKKAVEVQQNVMVEGEEEETSGADISDGEDLDTTLPVKRKGVAKSKRVAVLKKKAVAEENGGWSSDNELVILFETSPVVASSLTMSGWQQNNIKSELANGFEIRKPSMERLSPDIGLSLTVIEKYGVTSNANRRFMKAISNYRNKFLKGFNEFNKAIWTHLTTNLQNDHTFTWKMRVRTILHNQIRIAFPDSFLLAVGSTVNGCGAYNSDMDLCLGIPCPTENYGTTRSYAIKHLRKVKRILGSLDIMIFAQPYTNLEVDMNVNNIAGVYNSFLLHNYSRIDDRFPALCLLVKHWAKIKGISEASEGYLNSYSLILMVLHFLQCGVEPPVLPNLQHLYPDLFSCNRHFNDIKLFMTLPTPFPEMVQNTRTVGELLMAFFDYYNRFAFERFAISVRRGCIFSRSELASNTERFRLFVEEPFDQQNTARCVTNAEQWMAILNTFGEAAKALSPSSKCAPDLLKIGVRTLFPC</sequence>
<protein>
    <submittedName>
        <fullName evidence="9">PAP-associated domain-containing protein</fullName>
    </submittedName>
</protein>